<feature type="region of interest" description="Disordered" evidence="1">
    <location>
        <begin position="216"/>
        <end position="247"/>
    </location>
</feature>
<keyword evidence="3" id="KW-1185">Reference proteome</keyword>
<reference evidence="2 3" key="1">
    <citation type="journal article" date="2016" name="Genome Announc.">
        <title>Draft Whole-Genome Sequence of Trichoderma gamsii T6085, a Promising Biocontrol Agent of Fusarium Head Blight on Wheat.</title>
        <authorList>
            <person name="Baroncelli R."/>
            <person name="Zapparata A."/>
            <person name="Piaggeschi G."/>
            <person name="Sarrocco S."/>
            <person name="Vannacci G."/>
        </authorList>
    </citation>
    <scope>NUCLEOTIDE SEQUENCE [LARGE SCALE GENOMIC DNA]</scope>
    <source>
        <strain evidence="2 3">T6085</strain>
    </source>
</reference>
<dbReference type="Pfam" id="PF05508">
    <property type="entry name" value="Ran-binding"/>
    <property type="match status" value="1"/>
</dbReference>
<feature type="compositionally biased region" description="Polar residues" evidence="1">
    <location>
        <begin position="226"/>
        <end position="240"/>
    </location>
</feature>
<dbReference type="Proteomes" id="UP000054821">
    <property type="component" value="Unassembled WGS sequence"/>
</dbReference>
<evidence type="ECO:0008006" key="4">
    <source>
        <dbReference type="Google" id="ProtNLM"/>
    </source>
</evidence>
<dbReference type="GO" id="GO:0005634">
    <property type="term" value="C:nucleus"/>
    <property type="evidence" value="ECO:0007669"/>
    <property type="project" value="TreeGrafter"/>
</dbReference>
<dbReference type="PANTHER" id="PTHR31010:SF2">
    <property type="entry name" value="RAN-SPECIFIC GTPASE-ACTIVATING PROTEIN 30"/>
    <property type="match status" value="1"/>
</dbReference>
<comment type="caution">
    <text evidence="2">The sequence shown here is derived from an EMBL/GenBank/DDBJ whole genome shotgun (WGS) entry which is preliminary data.</text>
</comment>
<dbReference type="GO" id="GO:0030695">
    <property type="term" value="F:GTPase regulator activity"/>
    <property type="evidence" value="ECO:0007669"/>
    <property type="project" value="TreeGrafter"/>
</dbReference>
<dbReference type="PANTHER" id="PTHR31010">
    <property type="entry name" value="RAN-SPECIFIC GTPASE-ACTIVATING PROTEIN 30-RELATED"/>
    <property type="match status" value="1"/>
</dbReference>
<protein>
    <recommendedName>
        <fullName evidence="4">RanGTP-binding protein</fullName>
    </recommendedName>
</protein>
<dbReference type="RefSeq" id="XP_018660221.1">
    <property type="nucleotide sequence ID" value="XM_018806579.1"/>
</dbReference>
<sequence length="618" mass="68072">MDDFLAAVGAQAMRYAIRSGIALTSSYAINQCSRLLKAVDDKNLQSELRVLQKQLDGKIKIISPAIDLIEFKSGRGNIFLESALPLAKSLHQQIISLGRRVEGAAAVEEHIHNLSENPKTKEADHDALKRVIRDIKSLLTEIDREIPLLQLAISASGESLSTSLPPGISPSRLLQASTLLTVGDTQHAQDPTRTVQIGPSFTLSVYMLFLGHTSVSSAPKDDKSSPRSSNQKISSKNTDQIPVYGLGEHDRRPVWQEAIHKARVRLCRSASKAAIDDKSFIEDKENASNFEVGPTYAYHLEIIEDLDDGRAHEGAAQAQAYNGVSKAGIREHIPIYQLAKIFYTDTGRMLNIGDGTDGENNPVLLLKRDIKASQLQRPEHEMYGDANNATHDDSGSQQEVNEDDQADVDRQLFGESRKKRLSLISSGNVEENYITAFPKHLDPEWIAFEVYEEDDEQSETSSISGLDVDSSNEADGRGNSPEKSPSRLRAMDSSLVSQIKNLSVQPTSRSTLTLSYSDPSLGRPSQDLAVDSARKAQDFVSRSPFGTITTSLSLIEMLIRLAGLQEFQQASHLSIPDHILTFFLEETSTTGLTGEAMWRARSQTKQRVGFDPYTDAAR</sequence>
<dbReference type="GO" id="GO:0005737">
    <property type="term" value="C:cytoplasm"/>
    <property type="evidence" value="ECO:0007669"/>
    <property type="project" value="TreeGrafter"/>
</dbReference>
<dbReference type="InterPro" id="IPR008812">
    <property type="entry name" value="Ran_GTP-bd-rel"/>
</dbReference>
<evidence type="ECO:0000256" key="1">
    <source>
        <dbReference type="SAM" id="MobiDB-lite"/>
    </source>
</evidence>
<evidence type="ECO:0000313" key="3">
    <source>
        <dbReference type="Proteomes" id="UP000054821"/>
    </source>
</evidence>
<evidence type="ECO:0000313" key="2">
    <source>
        <dbReference type="EMBL" id="PON30542.1"/>
    </source>
</evidence>
<dbReference type="GeneID" id="29986662"/>
<dbReference type="EMBL" id="JPDN02000002">
    <property type="protein sequence ID" value="PON30542.1"/>
    <property type="molecule type" value="Genomic_DNA"/>
</dbReference>
<gene>
    <name evidence="2" type="ORF">TGAM01_v200982</name>
</gene>
<feature type="region of interest" description="Disordered" evidence="1">
    <location>
        <begin position="384"/>
        <end position="412"/>
    </location>
</feature>
<dbReference type="AlphaFoldDB" id="A0A2P5A1X6"/>
<accession>A0A2P5A1X6</accession>
<name>A0A2P5A1X6_9HYPO</name>
<feature type="compositionally biased region" description="Polar residues" evidence="1">
    <location>
        <begin position="459"/>
        <end position="473"/>
    </location>
</feature>
<feature type="region of interest" description="Disordered" evidence="1">
    <location>
        <begin position="452"/>
        <end position="489"/>
    </location>
</feature>
<organism evidence="2 3">
    <name type="scientific">Trichoderma gamsii</name>
    <dbReference type="NCBI Taxonomy" id="398673"/>
    <lineage>
        <taxon>Eukaryota</taxon>
        <taxon>Fungi</taxon>
        <taxon>Dikarya</taxon>
        <taxon>Ascomycota</taxon>
        <taxon>Pezizomycotina</taxon>
        <taxon>Sordariomycetes</taxon>
        <taxon>Hypocreomycetidae</taxon>
        <taxon>Hypocreales</taxon>
        <taxon>Hypocreaceae</taxon>
        <taxon>Trichoderma</taxon>
    </lineage>
</organism>
<proteinExistence type="predicted"/>